<dbReference type="OrthoDB" id="3440112at2759"/>
<dbReference type="STRING" id="658429.L8FZ31"/>
<dbReference type="AlphaFoldDB" id="L8FZ31"/>
<proteinExistence type="predicted"/>
<dbReference type="EMBL" id="GL573426">
    <property type="protein sequence ID" value="ELR06082.1"/>
    <property type="molecule type" value="Genomic_DNA"/>
</dbReference>
<dbReference type="VEuPathDB" id="FungiDB:GMDG_07793"/>
<name>L8FZ31_PSED2</name>
<keyword evidence="3" id="KW-1185">Reference proteome</keyword>
<evidence type="ECO:0000256" key="1">
    <source>
        <dbReference type="SAM" id="MobiDB-lite"/>
    </source>
</evidence>
<feature type="compositionally biased region" description="Polar residues" evidence="1">
    <location>
        <begin position="77"/>
        <end position="91"/>
    </location>
</feature>
<feature type="compositionally biased region" description="Polar residues" evidence="1">
    <location>
        <begin position="14"/>
        <end position="27"/>
    </location>
</feature>
<organism evidence="2 3">
    <name type="scientific">Pseudogymnoascus destructans (strain ATCC MYA-4855 / 20631-21)</name>
    <name type="common">Bat white-nose syndrome fungus</name>
    <name type="synonym">Geomyces destructans</name>
    <dbReference type="NCBI Taxonomy" id="658429"/>
    <lineage>
        <taxon>Eukaryota</taxon>
        <taxon>Fungi</taxon>
        <taxon>Dikarya</taxon>
        <taxon>Ascomycota</taxon>
        <taxon>Pezizomycotina</taxon>
        <taxon>Leotiomycetes</taxon>
        <taxon>Thelebolales</taxon>
        <taxon>Thelebolaceae</taxon>
        <taxon>Pseudogymnoascus</taxon>
    </lineage>
</organism>
<feature type="compositionally biased region" description="Low complexity" evidence="1">
    <location>
        <begin position="92"/>
        <end position="119"/>
    </location>
</feature>
<dbReference type="Proteomes" id="UP000011064">
    <property type="component" value="Unassembled WGS sequence"/>
</dbReference>
<accession>L8FZ31</accession>
<evidence type="ECO:0000313" key="3">
    <source>
        <dbReference type="Proteomes" id="UP000011064"/>
    </source>
</evidence>
<dbReference type="HOGENOM" id="CLU_116400_0_0_1"/>
<feature type="compositionally biased region" description="Basic and acidic residues" evidence="1">
    <location>
        <begin position="39"/>
        <end position="50"/>
    </location>
</feature>
<evidence type="ECO:0000313" key="2">
    <source>
        <dbReference type="EMBL" id="ELR06082.1"/>
    </source>
</evidence>
<protein>
    <submittedName>
        <fullName evidence="2">Uncharacterized protein</fullName>
    </submittedName>
</protein>
<dbReference type="InParanoid" id="L8FZ31"/>
<reference evidence="3" key="1">
    <citation type="submission" date="2010-09" db="EMBL/GenBank/DDBJ databases">
        <title>The genome sequence of Geomyces destructans 20631-21.</title>
        <authorList>
            <consortium name="The Broad Institute Genome Sequencing Platform"/>
            <person name="Cuomo C.A."/>
            <person name="Blehert D.S."/>
            <person name="Lorch J.M."/>
            <person name="Young S.K."/>
            <person name="Zeng Q."/>
            <person name="Gargeya S."/>
            <person name="Fitzgerald M."/>
            <person name="Haas B."/>
            <person name="Abouelleil A."/>
            <person name="Alvarado L."/>
            <person name="Arachchi H.M."/>
            <person name="Berlin A."/>
            <person name="Brown A."/>
            <person name="Chapman S.B."/>
            <person name="Chen Z."/>
            <person name="Dunbar C."/>
            <person name="Freedman E."/>
            <person name="Gearin G."/>
            <person name="Gellesch M."/>
            <person name="Goldberg J."/>
            <person name="Griggs A."/>
            <person name="Gujja S."/>
            <person name="Heiman D."/>
            <person name="Howarth C."/>
            <person name="Larson L."/>
            <person name="Lui A."/>
            <person name="MacDonald P.J.P."/>
            <person name="Montmayeur A."/>
            <person name="Murphy C."/>
            <person name="Neiman D."/>
            <person name="Pearson M."/>
            <person name="Priest M."/>
            <person name="Roberts A."/>
            <person name="Saif S."/>
            <person name="Shea T."/>
            <person name="Shenoy N."/>
            <person name="Sisk P."/>
            <person name="Stolte C."/>
            <person name="Sykes S."/>
            <person name="Wortman J."/>
            <person name="Nusbaum C."/>
            <person name="Birren B."/>
        </authorList>
    </citation>
    <scope>NUCLEOTIDE SEQUENCE [LARGE SCALE GENOMIC DNA]</scope>
    <source>
        <strain evidence="3">ATCC MYA-4855 / 20631-21</strain>
    </source>
</reference>
<sequence length="212" mass="21822">MGNTASKAARSTRKYPTTASPSISNRPTPIPRSTVKASSTRDAEISRDAQDPDFSPPTSAFAQRLRTLGAVKPMPTHSPSAMTAQPPTNYPTSTSSSSSTSSFPQTTAAAANSPAPTNPSLLIFHSRTRLAREAEAEFEAATRGGIGAPRKFLDAGGVRAVVEMVGKGRGGEVEGEMGVDPVVVWALGRGVVGVSDVRRDAGGGGSARSGQV</sequence>
<gene>
    <name evidence="2" type="ORF">GMDG_07793</name>
</gene>
<feature type="region of interest" description="Disordered" evidence="1">
    <location>
        <begin position="1"/>
        <end position="119"/>
    </location>
</feature>